<proteinExistence type="predicted"/>
<dbReference type="Pfam" id="PF07714">
    <property type="entry name" value="PK_Tyr_Ser-Thr"/>
    <property type="match status" value="1"/>
</dbReference>
<gene>
    <name evidence="2" type="ORF">RirG_042230</name>
</gene>
<dbReference type="Proteomes" id="UP000022910">
    <property type="component" value="Unassembled WGS sequence"/>
</dbReference>
<reference evidence="2 3" key="1">
    <citation type="submission" date="2014-02" db="EMBL/GenBank/DDBJ databases">
        <title>Single nucleus genome sequencing reveals high similarity among nuclei of an endomycorrhizal fungus.</title>
        <authorList>
            <person name="Lin K."/>
            <person name="Geurts R."/>
            <person name="Zhang Z."/>
            <person name="Limpens E."/>
            <person name="Saunders D.G."/>
            <person name="Mu D."/>
            <person name="Pang E."/>
            <person name="Cao H."/>
            <person name="Cha H."/>
            <person name="Lin T."/>
            <person name="Zhou Q."/>
            <person name="Shang Y."/>
            <person name="Li Y."/>
            <person name="Ivanov S."/>
            <person name="Sharma T."/>
            <person name="Velzen R.V."/>
            <person name="Ruijter N.D."/>
            <person name="Aanen D.K."/>
            <person name="Win J."/>
            <person name="Kamoun S."/>
            <person name="Bisseling T."/>
            <person name="Huang S."/>
        </authorList>
    </citation>
    <scope>NUCLEOTIDE SEQUENCE [LARGE SCALE GENOMIC DNA]</scope>
    <source>
        <strain evidence="3">DAOM197198w</strain>
    </source>
</reference>
<dbReference type="InterPro" id="IPR001245">
    <property type="entry name" value="Ser-Thr/Tyr_kinase_cat_dom"/>
</dbReference>
<dbReference type="OrthoDB" id="2331397at2759"/>
<dbReference type="InterPro" id="IPR011009">
    <property type="entry name" value="Kinase-like_dom_sf"/>
</dbReference>
<protein>
    <submittedName>
        <fullName evidence="2">Cdc15p</fullName>
    </submittedName>
</protein>
<name>A0A015N873_RHIIW</name>
<keyword evidence="3" id="KW-1185">Reference proteome</keyword>
<evidence type="ECO:0000313" key="2">
    <source>
        <dbReference type="EMBL" id="EXX75388.1"/>
    </source>
</evidence>
<dbReference type="InterPro" id="IPR000719">
    <property type="entry name" value="Prot_kinase_dom"/>
</dbReference>
<dbReference type="Gene3D" id="1.10.510.10">
    <property type="entry name" value="Transferase(Phosphotransferase) domain 1"/>
    <property type="match status" value="1"/>
</dbReference>
<comment type="caution">
    <text evidence="2">The sequence shown here is derived from an EMBL/GenBank/DDBJ whole genome shotgun (WGS) entry which is preliminary data.</text>
</comment>
<dbReference type="InterPro" id="IPR051681">
    <property type="entry name" value="Ser/Thr_Kinases-Pseudokinases"/>
</dbReference>
<dbReference type="PROSITE" id="PS50011">
    <property type="entry name" value="PROTEIN_KINASE_DOM"/>
    <property type="match status" value="1"/>
</dbReference>
<evidence type="ECO:0000313" key="3">
    <source>
        <dbReference type="Proteomes" id="UP000022910"/>
    </source>
</evidence>
<dbReference type="PANTHER" id="PTHR44329">
    <property type="entry name" value="SERINE/THREONINE-PROTEIN KINASE TNNI3K-RELATED"/>
    <property type="match status" value="1"/>
</dbReference>
<organism evidence="2 3">
    <name type="scientific">Rhizophagus irregularis (strain DAOM 197198w)</name>
    <name type="common">Glomus intraradices</name>
    <dbReference type="NCBI Taxonomy" id="1432141"/>
    <lineage>
        <taxon>Eukaryota</taxon>
        <taxon>Fungi</taxon>
        <taxon>Fungi incertae sedis</taxon>
        <taxon>Mucoromycota</taxon>
        <taxon>Glomeromycotina</taxon>
        <taxon>Glomeromycetes</taxon>
        <taxon>Glomerales</taxon>
        <taxon>Glomeraceae</taxon>
        <taxon>Rhizophagus</taxon>
    </lineage>
</organism>
<dbReference type="GO" id="GO:0004674">
    <property type="term" value="F:protein serine/threonine kinase activity"/>
    <property type="evidence" value="ECO:0007669"/>
    <property type="project" value="TreeGrafter"/>
</dbReference>
<evidence type="ECO:0000259" key="1">
    <source>
        <dbReference type="PROSITE" id="PS50011"/>
    </source>
</evidence>
<accession>A0A015N873</accession>
<dbReference type="EMBL" id="JEMT01012438">
    <property type="protein sequence ID" value="EXX75388.1"/>
    <property type="molecule type" value="Genomic_DNA"/>
</dbReference>
<dbReference type="AlphaFoldDB" id="A0A015N873"/>
<feature type="domain" description="Protein kinase" evidence="1">
    <location>
        <begin position="72"/>
        <end position="356"/>
    </location>
</feature>
<dbReference type="GO" id="GO:0005524">
    <property type="term" value="F:ATP binding"/>
    <property type="evidence" value="ECO:0007669"/>
    <property type="project" value="InterPro"/>
</dbReference>
<dbReference type="SUPFAM" id="SSF56112">
    <property type="entry name" value="Protein kinase-like (PK-like)"/>
    <property type="match status" value="1"/>
</dbReference>
<sequence>MNHVKLCIPICFNCEQLLSGYDWCQNCAREYFNENLSKFTSDHEIIDKIINDTQSKTKNSLDYIEWIPYDEFENINQIGKGKFGTVYSAVWKNGPLTMLFGKIERYGQQNVVIKSLGYSANISQGFLRKLNAYIQCVTSHASDIEDLKIIRCYGLSKDPITEAYLLIMNLEENRDLHHYLKNNFSSLNWNDKLTLLNDMAIGLRIIHGVGLLHHNLHTGNVLIGQGGKAYLADLELNHPVNEESSEFGVYGVLPFVAPEVLRGGEYTAASDVYSFGMIMWMLTSGQYPFFENDYDSLLALRICKGERPSIVEGTPKCYMDLIKRCWDNNILERPSATELEMIFRRWCIGEFYDQFIQADNIQTFIQDKEVTGKISKISQFIKYIEIS</sequence>
<dbReference type="HOGENOM" id="CLU_000288_7_34_1"/>